<feature type="region of interest" description="Disordered" evidence="1">
    <location>
        <begin position="21"/>
        <end position="63"/>
    </location>
</feature>
<reference evidence="2 3" key="1">
    <citation type="submission" date="2023-03" db="EMBL/GenBank/DDBJ databases">
        <title>High recombination rates correlate with genetic variation in Cardiocondyla obscurior ants.</title>
        <authorList>
            <person name="Errbii M."/>
        </authorList>
    </citation>
    <scope>NUCLEOTIDE SEQUENCE [LARGE SCALE GENOMIC DNA]</scope>
    <source>
        <strain evidence="2">Alpha-2009</strain>
        <tissue evidence="2">Whole body</tissue>
    </source>
</reference>
<evidence type="ECO:0000256" key="1">
    <source>
        <dbReference type="SAM" id="MobiDB-lite"/>
    </source>
</evidence>
<gene>
    <name evidence="2" type="ORF">PUN28_000194</name>
</gene>
<proteinExistence type="predicted"/>
<keyword evidence="3" id="KW-1185">Reference proteome</keyword>
<sequence length="157" mass="17556">MAGSECNEYHRRRIHLAQARLRSSRPTLCAPPSHPLSPRESRRRRRTRSTKTSRVSGAGSTDNRTVLQSAGELACRAFARPLTVPISFSLFLSPRFSFLPSSALRCIIRRVPRTSAGRFASIPSSRTLTSRSVFRFARRGGFVAPARRKSLSLRGLF</sequence>
<evidence type="ECO:0000313" key="3">
    <source>
        <dbReference type="Proteomes" id="UP001430953"/>
    </source>
</evidence>
<organism evidence="2 3">
    <name type="scientific">Cardiocondyla obscurior</name>
    <dbReference type="NCBI Taxonomy" id="286306"/>
    <lineage>
        <taxon>Eukaryota</taxon>
        <taxon>Metazoa</taxon>
        <taxon>Ecdysozoa</taxon>
        <taxon>Arthropoda</taxon>
        <taxon>Hexapoda</taxon>
        <taxon>Insecta</taxon>
        <taxon>Pterygota</taxon>
        <taxon>Neoptera</taxon>
        <taxon>Endopterygota</taxon>
        <taxon>Hymenoptera</taxon>
        <taxon>Apocrita</taxon>
        <taxon>Aculeata</taxon>
        <taxon>Formicoidea</taxon>
        <taxon>Formicidae</taxon>
        <taxon>Myrmicinae</taxon>
        <taxon>Cardiocondyla</taxon>
    </lineage>
</organism>
<dbReference type="AlphaFoldDB" id="A0AAW2GY50"/>
<protein>
    <submittedName>
        <fullName evidence="2">Uncharacterized protein</fullName>
    </submittedName>
</protein>
<comment type="caution">
    <text evidence="2">The sequence shown here is derived from an EMBL/GenBank/DDBJ whole genome shotgun (WGS) entry which is preliminary data.</text>
</comment>
<evidence type="ECO:0000313" key="2">
    <source>
        <dbReference type="EMBL" id="KAL0132232.1"/>
    </source>
</evidence>
<name>A0AAW2GY50_9HYME</name>
<dbReference type="EMBL" id="JADYXP020000001">
    <property type="protein sequence ID" value="KAL0132232.1"/>
    <property type="molecule type" value="Genomic_DNA"/>
</dbReference>
<accession>A0AAW2GY50</accession>
<feature type="compositionally biased region" description="Basic residues" evidence="1">
    <location>
        <begin position="41"/>
        <end position="51"/>
    </location>
</feature>
<dbReference type="Proteomes" id="UP001430953">
    <property type="component" value="Unassembled WGS sequence"/>
</dbReference>